<dbReference type="SUPFAM" id="SSF49464">
    <property type="entry name" value="Carboxypeptidase regulatory domain-like"/>
    <property type="match status" value="1"/>
</dbReference>
<protein>
    <submittedName>
        <fullName evidence="3">SusC/RagA family TonB-linked outer membrane protein</fullName>
    </submittedName>
</protein>
<proteinExistence type="inferred from homology"/>
<name>A0AAP2G6F8_9BACT</name>
<keyword evidence="1" id="KW-0812">Transmembrane</keyword>
<comment type="caution">
    <text evidence="3">The sequence shown here is derived from an EMBL/GenBank/DDBJ whole genome shotgun (WGS) entry which is preliminary data.</text>
</comment>
<accession>A0AAP2G6F8</accession>
<comment type="similarity">
    <text evidence="1">Belongs to the TonB-dependent receptor family.</text>
</comment>
<dbReference type="InterPro" id="IPR012910">
    <property type="entry name" value="Plug_dom"/>
</dbReference>
<dbReference type="GO" id="GO:0009279">
    <property type="term" value="C:cell outer membrane"/>
    <property type="evidence" value="ECO:0007669"/>
    <property type="project" value="UniProtKB-SubCell"/>
</dbReference>
<dbReference type="NCBIfam" id="TIGR04057">
    <property type="entry name" value="SusC_RagA_signa"/>
    <property type="match status" value="1"/>
</dbReference>
<feature type="domain" description="TonB-dependent receptor plug" evidence="2">
    <location>
        <begin position="118"/>
        <end position="220"/>
    </location>
</feature>
<keyword evidence="1" id="KW-0998">Cell outer membrane</keyword>
<dbReference type="Proteomes" id="UP001319104">
    <property type="component" value="Unassembled WGS sequence"/>
</dbReference>
<dbReference type="SUPFAM" id="SSF56935">
    <property type="entry name" value="Porins"/>
    <property type="match status" value="1"/>
</dbReference>
<dbReference type="Pfam" id="PF13715">
    <property type="entry name" value="CarbopepD_reg_2"/>
    <property type="match status" value="1"/>
</dbReference>
<dbReference type="InterPro" id="IPR037066">
    <property type="entry name" value="Plug_dom_sf"/>
</dbReference>
<evidence type="ECO:0000313" key="4">
    <source>
        <dbReference type="Proteomes" id="UP001319104"/>
    </source>
</evidence>
<dbReference type="InterPro" id="IPR008969">
    <property type="entry name" value="CarboxyPept-like_regulatory"/>
</dbReference>
<dbReference type="Gene3D" id="2.60.40.1120">
    <property type="entry name" value="Carboxypeptidase-like, regulatory domain"/>
    <property type="match status" value="1"/>
</dbReference>
<sequence>MKRLILTFALWWIYCEVLPQQVTGKVSDSKTGEGLPGVLIKVENNELATVTDVEGNFIFQLEEGNYVIIASLLGYTLQTKAVSVPISAPLLFELKEEGLDLTEVEVVSTGYQELPRERATGSFALVDEELVNRRVSTSLLDRLEDVTSGLIFNRAGSSSDPISIRGRSTLFASAQPLIIVDNFPYDGPVENINPNDVASVTVLKDAAAASIWGAKAGNGVIVITTKRGRTNQPMRVTLNSNINIIEADDPFYQPIISGSDFLYTEELLFDRGFYNNLFNHNNKTALSPFVEDLFAHRNGLIGDAELAARRSGYTLHDVRNDISRYYLQNRINQQYALNVSGGSDRHHYLYSVGYDNNRAGVIGNGSDRFTINAQNTWKFLSDKLKVDLGVYMAKSLDDSGNELPQGFVYERLADDNGLPLPITRTYSQRYLSSVEGIGLMDWRYRPLEEINMIRNRLQSNDIRLNLGVGYKLLEGLQAEALYQYWENRGDRQVHYPEGSYFVRNLFNLYSYFQPDGTLGHHMPQGGIYDFTHSNSLSHSLRGQLRYGRQFGKHRLDLLSGYEIKMMDVHSDGGRFYGYDDALGTSQPVDYLTRFRFFHNNGLSNIPYRGVHSGLYERFLSGYVNGGYTYDNRYSFTFSARRDASNLFGVEANQRAVPLWSVGGAWTLSEERFYRWGGLPYMKLRMTYGYNGNIDRNLSSFTTAVYRPASTNNSLTGFALPYAQIQNPPNPELRWERIGIFNTGMDFESRGGKLRGTIEYYKKSGLDLIGDSPYPPSSGVINFRGNYANTTTDGVDVILGSDLRVGGFRWQPEFLYSHVHEVVTSYANEAVAFNYVSVGGSGGILPREGFPLFSIYSYPWAGLDPDTGNPQVYFEGSPNSNFTLIRNQFSTEDLVFHGSMRPTHFGAFRNNIRWRDFSASFNISYRFGYFYRRESVNYFPILRGEGGHSDFNHRWQHPGDEAFTQIPSLPSVNNQNRDNMYLYSDQLVEQGDHIRLQDVRLSYEFNKSRYGRMPFQRAELYTYANNLGILWKASDDPLDPDFRTMRPLRSIAAGIRIDF</sequence>
<reference evidence="3 4" key="1">
    <citation type="submission" date="2021-05" db="EMBL/GenBank/DDBJ databases">
        <authorList>
            <person name="Zhang Z.D."/>
            <person name="Osman G."/>
        </authorList>
    </citation>
    <scope>NUCLEOTIDE SEQUENCE [LARGE SCALE GENOMIC DNA]</scope>
    <source>
        <strain evidence="3 4">KCTC 32217</strain>
    </source>
</reference>
<dbReference type="EMBL" id="JAHCMY010000016">
    <property type="protein sequence ID" value="MBS9525653.1"/>
    <property type="molecule type" value="Genomic_DNA"/>
</dbReference>
<dbReference type="Pfam" id="PF07715">
    <property type="entry name" value="Plug"/>
    <property type="match status" value="1"/>
</dbReference>
<dbReference type="InterPro" id="IPR039426">
    <property type="entry name" value="TonB-dep_rcpt-like"/>
</dbReference>
<organism evidence="3 4">
    <name type="scientific">Litoribacter ruber</name>
    <dbReference type="NCBI Taxonomy" id="702568"/>
    <lineage>
        <taxon>Bacteria</taxon>
        <taxon>Pseudomonadati</taxon>
        <taxon>Bacteroidota</taxon>
        <taxon>Cytophagia</taxon>
        <taxon>Cytophagales</taxon>
        <taxon>Cyclobacteriaceae</taxon>
        <taxon>Litoribacter</taxon>
    </lineage>
</organism>
<dbReference type="NCBIfam" id="TIGR04056">
    <property type="entry name" value="OMP_RagA_SusC"/>
    <property type="match status" value="1"/>
</dbReference>
<dbReference type="RefSeq" id="WP_213946512.1">
    <property type="nucleotide sequence ID" value="NZ_JAHCMY010000016.1"/>
</dbReference>
<comment type="subcellular location">
    <subcellularLocation>
        <location evidence="1">Cell outer membrane</location>
        <topology evidence="1">Multi-pass membrane protein</topology>
    </subcellularLocation>
</comment>
<evidence type="ECO:0000259" key="2">
    <source>
        <dbReference type="Pfam" id="PF07715"/>
    </source>
</evidence>
<dbReference type="PROSITE" id="PS52016">
    <property type="entry name" value="TONB_DEPENDENT_REC_3"/>
    <property type="match status" value="1"/>
</dbReference>
<keyword evidence="4" id="KW-1185">Reference proteome</keyword>
<dbReference type="AlphaFoldDB" id="A0AAP2G6F8"/>
<keyword evidence="1" id="KW-1134">Transmembrane beta strand</keyword>
<dbReference type="Gene3D" id="2.170.130.10">
    <property type="entry name" value="TonB-dependent receptor, plug domain"/>
    <property type="match status" value="1"/>
</dbReference>
<gene>
    <name evidence="3" type="ORF">KI659_16665</name>
</gene>
<keyword evidence="1" id="KW-0472">Membrane</keyword>
<evidence type="ECO:0000313" key="3">
    <source>
        <dbReference type="EMBL" id="MBS9525653.1"/>
    </source>
</evidence>
<keyword evidence="1" id="KW-0813">Transport</keyword>
<dbReference type="InterPro" id="IPR023996">
    <property type="entry name" value="TonB-dep_OMP_SusC/RagA"/>
</dbReference>
<dbReference type="InterPro" id="IPR023997">
    <property type="entry name" value="TonB-dep_OMP_SusC/RagA_CS"/>
</dbReference>
<evidence type="ECO:0000256" key="1">
    <source>
        <dbReference type="PROSITE-ProRule" id="PRU01360"/>
    </source>
</evidence>